<dbReference type="Gene3D" id="3.30.300.30">
    <property type="match status" value="1"/>
</dbReference>
<sequence>MSESAATISSRLATSLAGYGDAPCIEFNGRWYTGDEIAAYAGAIDHALRAAGVADGAAVGVVARNRPPHAAAVVGLLGAGRWVSMIYSFQSAEAIGRDIEQLELAAVVADREDWSEPVIAAARRTGTAGIAVALTPPTVELVAGIERVSDRLHAAGRDGSTGLQVLTSGTTGPPKRHPIPASVLEHTVSSVAITGASADEPPELMYWPLGGIGGVCQLITGAYLGKRIALLEKFSVAEWVRVVKTYGIRRCGLQPAAVRMLLDADLPREDLASLEYVISAAGPLDPEIRDAFEQRYGVPVLLAYGATEFAGSVCTWTPDLYREFGTAKRASSGRVMPNTEVRITDPAGSGEVPTGEQGILEAKIAAISPEWIRTNDLASIDADGFITLHGRADGAINRGGFKVLPEIVRRVLVGHPSVRDAAVVGVPDARLGEVPFAAVEVMPGTPTPDPAELVDLVRNALPKHYVPVEVVVVAELPRNQSLKVSLRDIAAMYRGGAG</sequence>
<feature type="domain" description="AMP-binding enzyme C-terminal" evidence="2">
    <location>
        <begin position="411"/>
        <end position="483"/>
    </location>
</feature>
<dbReference type="InterPro" id="IPR042099">
    <property type="entry name" value="ANL_N_sf"/>
</dbReference>
<reference evidence="3 4" key="1">
    <citation type="submission" date="2021-07" db="EMBL/GenBank/DDBJ databases">
        <title>Whole genome sequencing of non-tuberculosis mycobacteria type-strains.</title>
        <authorList>
            <person name="Igarashi Y."/>
            <person name="Osugi A."/>
            <person name="Mitarai S."/>
        </authorList>
    </citation>
    <scope>NUCLEOTIDE SEQUENCE [LARGE SCALE GENOMIC DNA]</scope>
    <source>
        <strain evidence="3 4">JCM 16370</strain>
    </source>
</reference>
<dbReference type="SUPFAM" id="SSF56801">
    <property type="entry name" value="Acetyl-CoA synthetase-like"/>
    <property type="match status" value="1"/>
</dbReference>
<name>A0ABX8VED8_9MYCO</name>
<organism evidence="3 4">
    <name type="scientific">Mycolicibacterium pallens</name>
    <dbReference type="NCBI Taxonomy" id="370524"/>
    <lineage>
        <taxon>Bacteria</taxon>
        <taxon>Bacillati</taxon>
        <taxon>Actinomycetota</taxon>
        <taxon>Actinomycetes</taxon>
        <taxon>Mycobacteriales</taxon>
        <taxon>Mycobacteriaceae</taxon>
        <taxon>Mycolicibacterium</taxon>
    </lineage>
</organism>
<gene>
    <name evidence="3" type="ORF">K0O64_24465</name>
</gene>
<dbReference type="Pfam" id="PF00501">
    <property type="entry name" value="AMP-binding"/>
    <property type="match status" value="1"/>
</dbReference>
<evidence type="ECO:0000259" key="2">
    <source>
        <dbReference type="Pfam" id="PF13193"/>
    </source>
</evidence>
<keyword evidence="4" id="KW-1185">Reference proteome</keyword>
<accession>A0ABX8VED8</accession>
<evidence type="ECO:0000313" key="3">
    <source>
        <dbReference type="EMBL" id="QYL16153.1"/>
    </source>
</evidence>
<protein>
    <submittedName>
        <fullName evidence="3">Fatty acid--CoA ligase family protein</fullName>
    </submittedName>
</protein>
<dbReference type="PANTHER" id="PTHR43201">
    <property type="entry name" value="ACYL-COA SYNTHETASE"/>
    <property type="match status" value="1"/>
</dbReference>
<proteinExistence type="predicted"/>
<dbReference type="Proteomes" id="UP000825367">
    <property type="component" value="Chromosome"/>
</dbReference>
<feature type="domain" description="AMP-dependent synthetase/ligase" evidence="1">
    <location>
        <begin position="15"/>
        <end position="360"/>
    </location>
</feature>
<dbReference type="RefSeq" id="WP_071949240.1">
    <property type="nucleotide sequence ID" value="NZ_BAAAVX010000087.1"/>
</dbReference>
<dbReference type="EMBL" id="CP080333">
    <property type="protein sequence ID" value="QYL16153.1"/>
    <property type="molecule type" value="Genomic_DNA"/>
</dbReference>
<evidence type="ECO:0000313" key="4">
    <source>
        <dbReference type="Proteomes" id="UP000825367"/>
    </source>
</evidence>
<dbReference type="GO" id="GO:0016874">
    <property type="term" value="F:ligase activity"/>
    <property type="evidence" value="ECO:0007669"/>
    <property type="project" value="UniProtKB-KW"/>
</dbReference>
<dbReference type="InterPro" id="IPR025110">
    <property type="entry name" value="AMP-bd_C"/>
</dbReference>
<dbReference type="InterPro" id="IPR000873">
    <property type="entry name" value="AMP-dep_synth/lig_dom"/>
</dbReference>
<keyword evidence="3" id="KW-0436">Ligase</keyword>
<dbReference type="PANTHER" id="PTHR43201:SF32">
    <property type="entry name" value="2-SUCCINYLBENZOATE--COA LIGASE, CHLOROPLASTIC_PEROXISOMAL"/>
    <property type="match status" value="1"/>
</dbReference>
<dbReference type="CDD" id="cd04433">
    <property type="entry name" value="AFD_class_I"/>
    <property type="match status" value="1"/>
</dbReference>
<dbReference type="InterPro" id="IPR045851">
    <property type="entry name" value="AMP-bd_C_sf"/>
</dbReference>
<evidence type="ECO:0000259" key="1">
    <source>
        <dbReference type="Pfam" id="PF00501"/>
    </source>
</evidence>
<dbReference type="Gene3D" id="3.40.50.12780">
    <property type="entry name" value="N-terminal domain of ligase-like"/>
    <property type="match status" value="1"/>
</dbReference>
<dbReference type="Pfam" id="PF13193">
    <property type="entry name" value="AMP-binding_C"/>
    <property type="match status" value="1"/>
</dbReference>